<feature type="transmembrane region" description="Helical" evidence="1">
    <location>
        <begin position="229"/>
        <end position="254"/>
    </location>
</feature>
<reference evidence="2 3" key="1">
    <citation type="submission" date="2017-06" db="EMBL/GenBank/DDBJ databases">
        <title>Genome sequencing of cyanobaciteial culture collection at National Institute for Environmental Studies (NIES).</title>
        <authorList>
            <person name="Hirose Y."/>
            <person name="Shimura Y."/>
            <person name="Fujisawa T."/>
            <person name="Nakamura Y."/>
            <person name="Kawachi M."/>
        </authorList>
    </citation>
    <scope>NUCLEOTIDE SEQUENCE [LARGE SCALE GENOMIC DNA]</scope>
    <source>
        <strain evidence="2 3">NIES-806</strain>
    </source>
</reference>
<dbReference type="Pfam" id="PF11353">
    <property type="entry name" value="DUF3153"/>
    <property type="match status" value="1"/>
</dbReference>
<keyword evidence="1" id="KW-0812">Transmembrane</keyword>
<organism evidence="2 3">
    <name type="scientific">Dolichospermum compactum NIES-806</name>
    <dbReference type="NCBI Taxonomy" id="1973481"/>
    <lineage>
        <taxon>Bacteria</taxon>
        <taxon>Bacillati</taxon>
        <taxon>Cyanobacteriota</taxon>
        <taxon>Cyanophyceae</taxon>
        <taxon>Nostocales</taxon>
        <taxon>Aphanizomenonaceae</taxon>
        <taxon>Dolichospermum</taxon>
        <taxon>Dolichospermum compactum</taxon>
    </lineage>
</organism>
<dbReference type="InterPro" id="IPR021499">
    <property type="entry name" value="DUF3153"/>
</dbReference>
<evidence type="ECO:0008006" key="4">
    <source>
        <dbReference type="Google" id="ProtNLM"/>
    </source>
</evidence>
<keyword evidence="1" id="KW-1133">Transmembrane helix</keyword>
<dbReference type="Proteomes" id="UP000218702">
    <property type="component" value="Chromosome"/>
</dbReference>
<gene>
    <name evidence="2" type="ORF">NIES806_06700</name>
</gene>
<protein>
    <recommendedName>
        <fullName evidence="4">DUF3153 domain-containing protein</fullName>
    </recommendedName>
</protein>
<sequence>MNVFTSIKIISHLIKSVFSLISKIGKFTKIKPIVFMVIFSSLLLSGCVKYDLRVNFNSTNNGELIQYIQLSEKITIFSGDYLSEWLKTLENRARTLAGSIERVSASEIIVKIPFTSAKELQEKFTGFFNTRTSEDSDGSELANITSTLVAEDRNFFLFSRNHLVYDLDLRSLAMLTTEGGSSLVNLDFSLRTPWGIKNIQNDENAIKPEKHGNQLIWKLKAGDINHVEVVFWLPNFLGIGTLLIIGFVWLGLYLRYTLLPSPSIQLTVKEL</sequence>
<dbReference type="KEGG" id="dcm:NIES806_06700"/>
<name>A0A1Z4UZ73_9CYAN</name>
<keyword evidence="3" id="KW-1185">Reference proteome</keyword>
<keyword evidence="1" id="KW-0472">Membrane</keyword>
<dbReference type="EMBL" id="AP018316">
    <property type="protein sequence ID" value="BAZ84484.1"/>
    <property type="molecule type" value="Genomic_DNA"/>
</dbReference>
<dbReference type="AlphaFoldDB" id="A0A1Z4UZ73"/>
<proteinExistence type="predicted"/>
<dbReference type="OrthoDB" id="458293at2"/>
<evidence type="ECO:0000313" key="3">
    <source>
        <dbReference type="Proteomes" id="UP000218702"/>
    </source>
</evidence>
<evidence type="ECO:0000256" key="1">
    <source>
        <dbReference type="SAM" id="Phobius"/>
    </source>
</evidence>
<accession>A0A1Z4UZ73</accession>
<evidence type="ECO:0000313" key="2">
    <source>
        <dbReference type="EMBL" id="BAZ84484.1"/>
    </source>
</evidence>